<gene>
    <name evidence="2" type="ORF">BT96DRAFT_575183</name>
</gene>
<accession>A0A6A4GJM9</accession>
<organism evidence="2 3">
    <name type="scientific">Gymnopus androsaceus JB14</name>
    <dbReference type="NCBI Taxonomy" id="1447944"/>
    <lineage>
        <taxon>Eukaryota</taxon>
        <taxon>Fungi</taxon>
        <taxon>Dikarya</taxon>
        <taxon>Basidiomycota</taxon>
        <taxon>Agaricomycotina</taxon>
        <taxon>Agaricomycetes</taxon>
        <taxon>Agaricomycetidae</taxon>
        <taxon>Agaricales</taxon>
        <taxon>Marasmiineae</taxon>
        <taxon>Omphalotaceae</taxon>
        <taxon>Gymnopus</taxon>
    </lineage>
</organism>
<dbReference type="Proteomes" id="UP000799118">
    <property type="component" value="Unassembled WGS sequence"/>
</dbReference>
<evidence type="ECO:0000313" key="3">
    <source>
        <dbReference type="Proteomes" id="UP000799118"/>
    </source>
</evidence>
<dbReference type="AlphaFoldDB" id="A0A6A4GJM9"/>
<dbReference type="EMBL" id="ML769964">
    <property type="protein sequence ID" value="KAE9385610.1"/>
    <property type="molecule type" value="Genomic_DNA"/>
</dbReference>
<evidence type="ECO:0000256" key="1">
    <source>
        <dbReference type="SAM" id="MobiDB-lite"/>
    </source>
</evidence>
<evidence type="ECO:0000313" key="2">
    <source>
        <dbReference type="EMBL" id="KAE9385610.1"/>
    </source>
</evidence>
<reference evidence="2" key="1">
    <citation type="journal article" date="2019" name="Environ. Microbiol.">
        <title>Fungal ecological strategies reflected in gene transcription - a case study of two litter decomposers.</title>
        <authorList>
            <person name="Barbi F."/>
            <person name="Kohler A."/>
            <person name="Barry K."/>
            <person name="Baskaran P."/>
            <person name="Daum C."/>
            <person name="Fauchery L."/>
            <person name="Ihrmark K."/>
            <person name="Kuo A."/>
            <person name="LaButti K."/>
            <person name="Lipzen A."/>
            <person name="Morin E."/>
            <person name="Grigoriev I.V."/>
            <person name="Henrissat B."/>
            <person name="Lindahl B."/>
            <person name="Martin F."/>
        </authorList>
    </citation>
    <scope>NUCLEOTIDE SEQUENCE</scope>
    <source>
        <strain evidence="2">JB14</strain>
    </source>
</reference>
<protein>
    <submittedName>
        <fullName evidence="2">Uncharacterized protein</fullName>
    </submittedName>
</protein>
<feature type="region of interest" description="Disordered" evidence="1">
    <location>
        <begin position="63"/>
        <end position="83"/>
    </location>
</feature>
<sequence>MEAPHTNFGSQRNSIFENSRHFKIFGGQFNNIGRDQHITHIHNEIHSHDELISVSGNLPLYPVGRPEHPSYHIQDTLPRDGNS</sequence>
<name>A0A6A4GJM9_9AGAR</name>
<keyword evidence="3" id="KW-1185">Reference proteome</keyword>
<proteinExistence type="predicted"/>